<evidence type="ECO:0000259" key="5">
    <source>
        <dbReference type="PROSITE" id="PS01124"/>
    </source>
</evidence>
<evidence type="ECO:0000313" key="7">
    <source>
        <dbReference type="Proteomes" id="UP000565468"/>
    </source>
</evidence>
<keyword evidence="4" id="KW-0804">Transcription</keyword>
<dbReference type="PROSITE" id="PS00041">
    <property type="entry name" value="HTH_ARAC_FAMILY_1"/>
    <property type="match status" value="1"/>
</dbReference>
<dbReference type="Gene3D" id="1.10.10.60">
    <property type="entry name" value="Homeodomain-like"/>
    <property type="match status" value="2"/>
</dbReference>
<reference evidence="6 7" key="1">
    <citation type="submission" date="2020-04" db="EMBL/GenBank/DDBJ databases">
        <title>Paenibacillus algicola sp. nov., a novel marine bacterium producing alginate lyase.</title>
        <authorList>
            <person name="Huang H."/>
        </authorList>
    </citation>
    <scope>NUCLEOTIDE SEQUENCE [LARGE SCALE GENOMIC DNA]</scope>
    <source>
        <strain evidence="6 7">L7-75</strain>
    </source>
</reference>
<dbReference type="InterPro" id="IPR020449">
    <property type="entry name" value="Tscrpt_reg_AraC-type_HTH"/>
</dbReference>
<dbReference type="AlphaFoldDB" id="A0A848M9D1"/>
<dbReference type="Pfam" id="PF12833">
    <property type="entry name" value="HTH_18"/>
    <property type="match status" value="1"/>
</dbReference>
<feature type="domain" description="HTH araC/xylS-type" evidence="5">
    <location>
        <begin position="193"/>
        <end position="291"/>
    </location>
</feature>
<dbReference type="InterPro" id="IPR037923">
    <property type="entry name" value="HTH-like"/>
</dbReference>
<evidence type="ECO:0000256" key="4">
    <source>
        <dbReference type="ARBA" id="ARBA00023163"/>
    </source>
</evidence>
<evidence type="ECO:0000313" key="6">
    <source>
        <dbReference type="EMBL" id="NMO97216.1"/>
    </source>
</evidence>
<protein>
    <submittedName>
        <fullName evidence="6">AraC family transcriptional regulator</fullName>
    </submittedName>
</protein>
<dbReference type="InterPro" id="IPR013096">
    <property type="entry name" value="Cupin_2"/>
</dbReference>
<dbReference type="CDD" id="cd02208">
    <property type="entry name" value="cupin_RmlC-like"/>
    <property type="match status" value="1"/>
</dbReference>
<dbReference type="InterPro" id="IPR014710">
    <property type="entry name" value="RmlC-like_jellyroll"/>
</dbReference>
<dbReference type="InterPro" id="IPR018062">
    <property type="entry name" value="HTH_AraC-typ_CS"/>
</dbReference>
<keyword evidence="3" id="KW-0010">Activator</keyword>
<keyword evidence="1" id="KW-0805">Transcription regulation</keyword>
<organism evidence="6 7">
    <name type="scientific">Paenibacillus lemnae</name>
    <dbReference type="NCBI Taxonomy" id="1330551"/>
    <lineage>
        <taxon>Bacteria</taxon>
        <taxon>Bacillati</taxon>
        <taxon>Bacillota</taxon>
        <taxon>Bacilli</taxon>
        <taxon>Bacillales</taxon>
        <taxon>Paenibacillaceae</taxon>
        <taxon>Paenibacillus</taxon>
    </lineage>
</organism>
<evidence type="ECO:0000256" key="3">
    <source>
        <dbReference type="ARBA" id="ARBA00023159"/>
    </source>
</evidence>
<dbReference type="Pfam" id="PF07883">
    <property type="entry name" value="Cupin_2"/>
    <property type="match status" value="1"/>
</dbReference>
<dbReference type="PANTHER" id="PTHR46796">
    <property type="entry name" value="HTH-TYPE TRANSCRIPTIONAL ACTIVATOR RHAS-RELATED"/>
    <property type="match status" value="1"/>
</dbReference>
<keyword evidence="7" id="KW-1185">Reference proteome</keyword>
<dbReference type="PRINTS" id="PR00032">
    <property type="entry name" value="HTHARAC"/>
</dbReference>
<proteinExistence type="predicted"/>
<gene>
    <name evidence="6" type="ORF">HII30_15740</name>
</gene>
<dbReference type="EMBL" id="JABBPN010000016">
    <property type="protein sequence ID" value="NMO97216.1"/>
    <property type="molecule type" value="Genomic_DNA"/>
</dbReference>
<dbReference type="PROSITE" id="PS01124">
    <property type="entry name" value="HTH_ARAC_FAMILY_2"/>
    <property type="match status" value="1"/>
</dbReference>
<dbReference type="SMART" id="SM00342">
    <property type="entry name" value="HTH_ARAC"/>
    <property type="match status" value="1"/>
</dbReference>
<dbReference type="GO" id="GO:0003700">
    <property type="term" value="F:DNA-binding transcription factor activity"/>
    <property type="evidence" value="ECO:0007669"/>
    <property type="project" value="InterPro"/>
</dbReference>
<dbReference type="InterPro" id="IPR050204">
    <property type="entry name" value="AraC_XylS_family_regulators"/>
</dbReference>
<dbReference type="GO" id="GO:0043565">
    <property type="term" value="F:sequence-specific DNA binding"/>
    <property type="evidence" value="ECO:0007669"/>
    <property type="project" value="InterPro"/>
</dbReference>
<dbReference type="RefSeq" id="WP_169506004.1">
    <property type="nucleotide sequence ID" value="NZ_JABBPN010000016.1"/>
</dbReference>
<evidence type="ECO:0000256" key="2">
    <source>
        <dbReference type="ARBA" id="ARBA00023125"/>
    </source>
</evidence>
<accession>A0A848M9D1</accession>
<name>A0A848M9D1_PAELE</name>
<keyword evidence="2" id="KW-0238">DNA-binding</keyword>
<dbReference type="Gene3D" id="2.60.120.10">
    <property type="entry name" value="Jelly Rolls"/>
    <property type="match status" value="1"/>
</dbReference>
<dbReference type="SUPFAM" id="SSF51215">
    <property type="entry name" value="Regulatory protein AraC"/>
    <property type="match status" value="1"/>
</dbReference>
<sequence>MDQSLRLSLKEMQMHGDARFPFEIYEYHFPPGAHVVDSHWHPENEIFTVLEGEVLFQIDTEMIHVQAGESVMIDGGDIHTGHAKGSRGCRFRAMVFDPSLLASSGYDVIQEETVLPFQERKATIPRWISPVQHPELAAQIKAMMSAATERLPGYQAAIKGRLLVLLSQAAAANFLVNRSRSADHSRSRTERLKKVIAFIQSHYQQPIRLGELSALIPMSEGQFCRFFKSMTGQTPMDYINSYRVRVAAGMLQDHERKISDIAMDVGFGHISYFVRVFRRFMGCTPSQFRKKQGV</sequence>
<dbReference type="Proteomes" id="UP000565468">
    <property type="component" value="Unassembled WGS sequence"/>
</dbReference>
<evidence type="ECO:0000256" key="1">
    <source>
        <dbReference type="ARBA" id="ARBA00023015"/>
    </source>
</evidence>
<dbReference type="InterPro" id="IPR009057">
    <property type="entry name" value="Homeodomain-like_sf"/>
</dbReference>
<dbReference type="InterPro" id="IPR018060">
    <property type="entry name" value="HTH_AraC"/>
</dbReference>
<comment type="caution">
    <text evidence="6">The sequence shown here is derived from an EMBL/GenBank/DDBJ whole genome shotgun (WGS) entry which is preliminary data.</text>
</comment>
<dbReference type="SUPFAM" id="SSF46689">
    <property type="entry name" value="Homeodomain-like"/>
    <property type="match status" value="2"/>
</dbReference>